<keyword evidence="10" id="KW-1133">Transmembrane helix</keyword>
<reference evidence="14 15" key="1">
    <citation type="submission" date="2016-02" db="EMBL/GenBank/DDBJ databases">
        <title>Draft genome sequence of Thermodesulfatator sp. S606.</title>
        <authorList>
            <person name="Lai Q."/>
            <person name="Cao J."/>
            <person name="Dupont S."/>
            <person name="Shao Z."/>
            <person name="Jebbar M."/>
            <person name="Alain K."/>
        </authorList>
    </citation>
    <scope>NUCLEOTIDE SEQUENCE [LARGE SCALE GENOMIC DNA]</scope>
    <source>
        <strain evidence="14 15">S606</strain>
    </source>
</reference>
<sequence length="637" mass="72945">MLKILRQSWLVIFLLPLAASICLFYYSYQRQQIISQASKETEIFIATAEATRLYVKEVLRPKMYKIFSDERFIPEAMSTSHVGREIMKRIGKHFPYMEYKRAAINPRNPLNKADPVEIEIIDRFKNSKEKELTQLVLRKGVMCFGRFRPIYAEKSCLKCHGDPARAPKELVEIYGKEGGYYYKPGQIVAIDAVYIPVGQALANLKKQVVSSFIFGIGLLFFLVFSIRLLLQYEFLPRLRKLSIYLGSIIPGERFKNLSADDNVERITSSLEDLALEVKRAHRELKKSEQKYRSLFESSQDTILMWDQSCKLVDINPAGLKFFGFINKEEALSIETIEQLFWDHQDALKFIDKLKEKSQIKDWETTVVNREGKRFQVLVTASKAIEIDRLILYVGLFRDITEKKLMEKHIITTEKLAAVGQLAAGLAHEINNSLSVIKCYANLLAKSNSKDTQALKDLEVIKKHVKLCQQILQNLLNFSRPTEYKKDRVNINDIIKEVAELFAARLKKREISLSLELSPDLPELFLDRDKMKQVFMNMFLNSLQAIDKKGEIIVSTYFDYLKNQVIIKIKDTGCGIPQTIIDKIFDPFFTTKAPGEGTGLGLSVSYGIVKDHGGQILVESQLGQGTTFTIILPVEMTV</sequence>
<keyword evidence="10" id="KW-0812">Transmembrane</keyword>
<feature type="coiled-coil region" evidence="9">
    <location>
        <begin position="263"/>
        <end position="297"/>
    </location>
</feature>
<dbReference type="PRINTS" id="PR00344">
    <property type="entry name" value="BCTRLSENSOR"/>
</dbReference>
<dbReference type="GO" id="GO:0000155">
    <property type="term" value="F:phosphorelay sensor kinase activity"/>
    <property type="evidence" value="ECO:0007669"/>
    <property type="project" value="InterPro"/>
</dbReference>
<dbReference type="CDD" id="cd00130">
    <property type="entry name" value="PAS"/>
    <property type="match status" value="1"/>
</dbReference>
<dbReference type="CDD" id="cd00082">
    <property type="entry name" value="HisKA"/>
    <property type="match status" value="1"/>
</dbReference>
<dbReference type="PANTHER" id="PTHR43065:SF46">
    <property type="entry name" value="C4-DICARBOXYLATE TRANSPORT SENSOR PROTEIN DCTB"/>
    <property type="match status" value="1"/>
</dbReference>
<dbReference type="InterPro" id="IPR003661">
    <property type="entry name" value="HisK_dim/P_dom"/>
</dbReference>
<accession>A0A177E4R3</accession>
<dbReference type="InterPro" id="IPR021796">
    <property type="entry name" value="Tll0287-like_dom"/>
</dbReference>
<evidence type="ECO:0000256" key="6">
    <source>
        <dbReference type="ARBA" id="ARBA00022777"/>
    </source>
</evidence>
<protein>
    <recommendedName>
        <fullName evidence="2">histidine kinase</fullName>
        <ecNumber evidence="2">2.7.13.3</ecNumber>
    </recommendedName>
</protein>
<dbReference type="SMART" id="SM00387">
    <property type="entry name" value="HATPase_c"/>
    <property type="match status" value="1"/>
</dbReference>
<evidence type="ECO:0000256" key="9">
    <source>
        <dbReference type="SAM" id="Coils"/>
    </source>
</evidence>
<feature type="transmembrane region" description="Helical" evidence="10">
    <location>
        <begin position="9"/>
        <end position="28"/>
    </location>
</feature>
<evidence type="ECO:0000256" key="1">
    <source>
        <dbReference type="ARBA" id="ARBA00000085"/>
    </source>
</evidence>
<dbReference type="InterPro" id="IPR000014">
    <property type="entry name" value="PAS"/>
</dbReference>
<dbReference type="RefSeq" id="WP_068543324.1">
    <property type="nucleotide sequence ID" value="NZ_LSFI01000048.1"/>
</dbReference>
<dbReference type="Gene3D" id="3.30.450.20">
    <property type="entry name" value="PAS domain"/>
    <property type="match status" value="1"/>
</dbReference>
<feature type="transmembrane region" description="Helical" evidence="10">
    <location>
        <begin position="208"/>
        <end position="230"/>
    </location>
</feature>
<keyword evidence="5" id="KW-0547">Nucleotide-binding</keyword>
<evidence type="ECO:0000256" key="8">
    <source>
        <dbReference type="ARBA" id="ARBA00023012"/>
    </source>
</evidence>
<feature type="domain" description="PAC" evidence="13">
    <location>
        <begin position="360"/>
        <end position="411"/>
    </location>
</feature>
<evidence type="ECO:0000256" key="7">
    <source>
        <dbReference type="ARBA" id="ARBA00022840"/>
    </source>
</evidence>
<dbReference type="AlphaFoldDB" id="A0A177E4R3"/>
<dbReference type="InterPro" id="IPR000700">
    <property type="entry name" value="PAS-assoc_C"/>
</dbReference>
<keyword evidence="6" id="KW-0418">Kinase</keyword>
<dbReference type="SUPFAM" id="SSF55785">
    <property type="entry name" value="PYP-like sensor domain (PAS domain)"/>
    <property type="match status" value="1"/>
</dbReference>
<dbReference type="GO" id="GO:0005524">
    <property type="term" value="F:ATP binding"/>
    <property type="evidence" value="ECO:0007669"/>
    <property type="project" value="UniProtKB-KW"/>
</dbReference>
<dbReference type="InterPro" id="IPR036097">
    <property type="entry name" value="HisK_dim/P_sf"/>
</dbReference>
<feature type="domain" description="Histidine kinase" evidence="11">
    <location>
        <begin position="424"/>
        <end position="635"/>
    </location>
</feature>
<comment type="catalytic activity">
    <reaction evidence="1">
        <text>ATP + protein L-histidine = ADP + protein N-phospho-L-histidine.</text>
        <dbReference type="EC" id="2.7.13.3"/>
    </reaction>
</comment>
<keyword evidence="4" id="KW-0808">Transferase</keyword>
<evidence type="ECO:0000256" key="2">
    <source>
        <dbReference type="ARBA" id="ARBA00012438"/>
    </source>
</evidence>
<dbReference type="InterPro" id="IPR036890">
    <property type="entry name" value="HATPase_C_sf"/>
</dbReference>
<dbReference type="EC" id="2.7.13.3" evidence="2"/>
<evidence type="ECO:0000256" key="3">
    <source>
        <dbReference type="ARBA" id="ARBA00022553"/>
    </source>
</evidence>
<dbReference type="OrthoDB" id="9805967at2"/>
<comment type="caution">
    <text evidence="14">The sequence shown here is derived from an EMBL/GenBank/DDBJ whole genome shotgun (WGS) entry which is preliminary data.</text>
</comment>
<keyword evidence="9" id="KW-0175">Coiled coil</keyword>
<dbReference type="InterPro" id="IPR005467">
    <property type="entry name" value="His_kinase_dom"/>
</dbReference>
<keyword evidence="7" id="KW-0067">ATP-binding</keyword>
<dbReference type="PROSITE" id="PS50112">
    <property type="entry name" value="PAS"/>
    <property type="match status" value="1"/>
</dbReference>
<dbReference type="SUPFAM" id="SSF55874">
    <property type="entry name" value="ATPase domain of HSP90 chaperone/DNA topoisomerase II/histidine kinase"/>
    <property type="match status" value="1"/>
</dbReference>
<feature type="domain" description="PAS" evidence="12">
    <location>
        <begin position="287"/>
        <end position="328"/>
    </location>
</feature>
<dbReference type="Pfam" id="PF13426">
    <property type="entry name" value="PAS_9"/>
    <property type="match status" value="1"/>
</dbReference>
<dbReference type="SMART" id="SM00091">
    <property type="entry name" value="PAS"/>
    <property type="match status" value="1"/>
</dbReference>
<evidence type="ECO:0000313" key="14">
    <source>
        <dbReference type="EMBL" id="OAG26944.1"/>
    </source>
</evidence>
<evidence type="ECO:0000259" key="12">
    <source>
        <dbReference type="PROSITE" id="PS50112"/>
    </source>
</evidence>
<evidence type="ECO:0000256" key="5">
    <source>
        <dbReference type="ARBA" id="ARBA00022741"/>
    </source>
</evidence>
<keyword evidence="3" id="KW-0597">Phosphoprotein</keyword>
<dbReference type="Pfam" id="PF11845">
    <property type="entry name" value="Tll0287-like"/>
    <property type="match status" value="1"/>
</dbReference>
<dbReference type="SMART" id="SM00388">
    <property type="entry name" value="HisKA"/>
    <property type="match status" value="1"/>
</dbReference>
<dbReference type="Proteomes" id="UP000076964">
    <property type="component" value="Unassembled WGS sequence"/>
</dbReference>
<organism evidence="14 15">
    <name type="scientific">Thermodesulfatator autotrophicus</name>
    <dbReference type="NCBI Taxonomy" id="1795632"/>
    <lineage>
        <taxon>Bacteria</taxon>
        <taxon>Pseudomonadati</taxon>
        <taxon>Thermodesulfobacteriota</taxon>
        <taxon>Thermodesulfobacteria</taxon>
        <taxon>Thermodesulfobacteriales</taxon>
        <taxon>Thermodesulfatatoraceae</taxon>
        <taxon>Thermodesulfatator</taxon>
    </lineage>
</organism>
<keyword evidence="8" id="KW-0902">Two-component regulatory system</keyword>
<dbReference type="PROSITE" id="PS50113">
    <property type="entry name" value="PAC"/>
    <property type="match status" value="1"/>
</dbReference>
<keyword evidence="15" id="KW-1185">Reference proteome</keyword>
<dbReference type="Pfam" id="PF02518">
    <property type="entry name" value="HATPase_c"/>
    <property type="match status" value="1"/>
</dbReference>
<dbReference type="Gene3D" id="1.10.287.130">
    <property type="match status" value="1"/>
</dbReference>
<dbReference type="Gene3D" id="3.30.565.10">
    <property type="entry name" value="Histidine kinase-like ATPase, C-terminal domain"/>
    <property type="match status" value="1"/>
</dbReference>
<name>A0A177E4R3_9BACT</name>
<dbReference type="PANTHER" id="PTHR43065">
    <property type="entry name" value="SENSOR HISTIDINE KINASE"/>
    <property type="match status" value="1"/>
</dbReference>
<dbReference type="InterPro" id="IPR003594">
    <property type="entry name" value="HATPase_dom"/>
</dbReference>
<gene>
    <name evidence="14" type="ORF">TH606_09570</name>
</gene>
<dbReference type="SUPFAM" id="SSF47384">
    <property type="entry name" value="Homodimeric domain of signal transducing histidine kinase"/>
    <property type="match status" value="1"/>
</dbReference>
<dbReference type="PROSITE" id="PS50109">
    <property type="entry name" value="HIS_KIN"/>
    <property type="match status" value="1"/>
</dbReference>
<dbReference type="STRING" id="1795632.TH606_09570"/>
<evidence type="ECO:0000313" key="15">
    <source>
        <dbReference type="Proteomes" id="UP000076964"/>
    </source>
</evidence>
<dbReference type="Pfam" id="PF00512">
    <property type="entry name" value="HisKA"/>
    <property type="match status" value="1"/>
</dbReference>
<dbReference type="InterPro" id="IPR035965">
    <property type="entry name" value="PAS-like_dom_sf"/>
</dbReference>
<dbReference type="NCBIfam" id="TIGR00229">
    <property type="entry name" value="sensory_box"/>
    <property type="match status" value="1"/>
</dbReference>
<evidence type="ECO:0000256" key="4">
    <source>
        <dbReference type="ARBA" id="ARBA00022679"/>
    </source>
</evidence>
<dbReference type="InterPro" id="IPR004358">
    <property type="entry name" value="Sig_transdc_His_kin-like_C"/>
</dbReference>
<evidence type="ECO:0000256" key="10">
    <source>
        <dbReference type="SAM" id="Phobius"/>
    </source>
</evidence>
<evidence type="ECO:0000259" key="13">
    <source>
        <dbReference type="PROSITE" id="PS50113"/>
    </source>
</evidence>
<evidence type="ECO:0000259" key="11">
    <source>
        <dbReference type="PROSITE" id="PS50109"/>
    </source>
</evidence>
<dbReference type="EMBL" id="LSFI01000048">
    <property type="protein sequence ID" value="OAG26944.1"/>
    <property type="molecule type" value="Genomic_DNA"/>
</dbReference>
<keyword evidence="10" id="KW-0472">Membrane</keyword>
<proteinExistence type="predicted"/>